<feature type="transmembrane region" description="Helical" evidence="2">
    <location>
        <begin position="92"/>
        <end position="117"/>
    </location>
</feature>
<feature type="domain" description="Fibronectin type-III" evidence="3">
    <location>
        <begin position="1"/>
        <end position="84"/>
    </location>
</feature>
<keyword evidence="5" id="KW-1185">Reference proteome</keyword>
<evidence type="ECO:0000259" key="3">
    <source>
        <dbReference type="PROSITE" id="PS50853"/>
    </source>
</evidence>
<keyword evidence="2" id="KW-0472">Membrane</keyword>
<reference evidence="4 5" key="1">
    <citation type="journal article" date="2017" name="Nat. Ecol. Evol.">
        <title>Scallop genome provides insights into evolution of bilaterian karyotype and development.</title>
        <authorList>
            <person name="Wang S."/>
            <person name="Zhang J."/>
            <person name="Jiao W."/>
            <person name="Li J."/>
            <person name="Xun X."/>
            <person name="Sun Y."/>
            <person name="Guo X."/>
            <person name="Huan P."/>
            <person name="Dong B."/>
            <person name="Zhang L."/>
            <person name="Hu X."/>
            <person name="Sun X."/>
            <person name="Wang J."/>
            <person name="Zhao C."/>
            <person name="Wang Y."/>
            <person name="Wang D."/>
            <person name="Huang X."/>
            <person name="Wang R."/>
            <person name="Lv J."/>
            <person name="Li Y."/>
            <person name="Zhang Z."/>
            <person name="Liu B."/>
            <person name="Lu W."/>
            <person name="Hui Y."/>
            <person name="Liang J."/>
            <person name="Zhou Z."/>
            <person name="Hou R."/>
            <person name="Li X."/>
            <person name="Liu Y."/>
            <person name="Li H."/>
            <person name="Ning X."/>
            <person name="Lin Y."/>
            <person name="Zhao L."/>
            <person name="Xing Q."/>
            <person name="Dou J."/>
            <person name="Li Y."/>
            <person name="Mao J."/>
            <person name="Guo H."/>
            <person name="Dou H."/>
            <person name="Li T."/>
            <person name="Mu C."/>
            <person name="Jiang W."/>
            <person name="Fu Q."/>
            <person name="Fu X."/>
            <person name="Miao Y."/>
            <person name="Liu J."/>
            <person name="Yu Q."/>
            <person name="Li R."/>
            <person name="Liao H."/>
            <person name="Li X."/>
            <person name="Kong Y."/>
            <person name="Jiang Z."/>
            <person name="Chourrout D."/>
            <person name="Li R."/>
            <person name="Bao Z."/>
        </authorList>
    </citation>
    <scope>NUCLEOTIDE SEQUENCE [LARGE SCALE GENOMIC DNA]</scope>
    <source>
        <strain evidence="4 5">PY_sf001</strain>
    </source>
</reference>
<accession>A0A210QCS7</accession>
<evidence type="ECO:0000313" key="5">
    <source>
        <dbReference type="Proteomes" id="UP000242188"/>
    </source>
</evidence>
<evidence type="ECO:0000313" key="4">
    <source>
        <dbReference type="EMBL" id="OWF46512.1"/>
    </source>
</evidence>
<feature type="compositionally biased region" description="Basic and acidic residues" evidence="1">
    <location>
        <begin position="173"/>
        <end position="188"/>
    </location>
</feature>
<dbReference type="OrthoDB" id="6148442at2759"/>
<dbReference type="AlphaFoldDB" id="A0A210QCS7"/>
<dbReference type="CDD" id="cd00063">
    <property type="entry name" value="FN3"/>
    <property type="match status" value="1"/>
</dbReference>
<dbReference type="InterPro" id="IPR003961">
    <property type="entry name" value="FN3_dom"/>
</dbReference>
<proteinExistence type="predicted"/>
<dbReference type="Gene3D" id="2.60.40.10">
    <property type="entry name" value="Immunoglobulins"/>
    <property type="match status" value="1"/>
</dbReference>
<dbReference type="PROSITE" id="PS50853">
    <property type="entry name" value="FN3"/>
    <property type="match status" value="1"/>
</dbReference>
<evidence type="ECO:0000256" key="1">
    <source>
        <dbReference type="SAM" id="MobiDB-lite"/>
    </source>
</evidence>
<dbReference type="Proteomes" id="UP000242188">
    <property type="component" value="Unassembled WGS sequence"/>
</dbReference>
<dbReference type="InterPro" id="IPR013783">
    <property type="entry name" value="Ig-like_fold"/>
</dbReference>
<sequence length="224" mass="24683">MSAKVSWKDGGNSQFYRVLFSMDAFEHSKKVYPVTIAFEKGRNMYSLNVDNLVGGRLYTFKVAAYNTYGNSTSSDAVGCTIQAECSCSTDNMYVTAVALICTSVLMLLLIFGLGILISRQHLKQSEFQNVQLSERAVTPNKEEDERPPYDQLDTNEIAKASVYSEIGSHLPGRRKDPVNDNREYESLEGRSNPNVYEDLHGTTSGDKEIYINTAVAEGGSGSGS</sequence>
<dbReference type="EMBL" id="NEDP02004174">
    <property type="protein sequence ID" value="OWF46512.1"/>
    <property type="molecule type" value="Genomic_DNA"/>
</dbReference>
<gene>
    <name evidence="4" type="ORF">KP79_PYT01426</name>
</gene>
<evidence type="ECO:0000256" key="2">
    <source>
        <dbReference type="SAM" id="Phobius"/>
    </source>
</evidence>
<feature type="region of interest" description="Disordered" evidence="1">
    <location>
        <begin position="169"/>
        <end position="203"/>
    </location>
</feature>
<name>A0A210QCS7_MIZYE</name>
<keyword evidence="2" id="KW-1133">Transmembrane helix</keyword>
<comment type="caution">
    <text evidence="4">The sequence shown here is derived from an EMBL/GenBank/DDBJ whole genome shotgun (WGS) entry which is preliminary data.</text>
</comment>
<organism evidence="4 5">
    <name type="scientific">Mizuhopecten yessoensis</name>
    <name type="common">Japanese scallop</name>
    <name type="synonym">Patinopecten yessoensis</name>
    <dbReference type="NCBI Taxonomy" id="6573"/>
    <lineage>
        <taxon>Eukaryota</taxon>
        <taxon>Metazoa</taxon>
        <taxon>Spiralia</taxon>
        <taxon>Lophotrochozoa</taxon>
        <taxon>Mollusca</taxon>
        <taxon>Bivalvia</taxon>
        <taxon>Autobranchia</taxon>
        <taxon>Pteriomorphia</taxon>
        <taxon>Pectinida</taxon>
        <taxon>Pectinoidea</taxon>
        <taxon>Pectinidae</taxon>
        <taxon>Mizuhopecten</taxon>
    </lineage>
</organism>
<dbReference type="SUPFAM" id="SSF49265">
    <property type="entry name" value="Fibronectin type III"/>
    <property type="match status" value="1"/>
</dbReference>
<keyword evidence="2" id="KW-0812">Transmembrane</keyword>
<protein>
    <recommendedName>
        <fullName evidence="3">Fibronectin type-III domain-containing protein</fullName>
    </recommendedName>
</protein>
<dbReference type="InterPro" id="IPR036116">
    <property type="entry name" value="FN3_sf"/>
</dbReference>